<feature type="domain" description="U-box" evidence="3">
    <location>
        <begin position="158"/>
        <end position="430"/>
    </location>
</feature>
<dbReference type="OrthoDB" id="7537227at2759"/>
<dbReference type="Gramene" id="Aco020749.1.mrna1">
    <property type="protein sequence ID" value="Aco020749.1.mrna1"/>
    <property type="gene ID" value="Aco020749.1.path1"/>
</dbReference>
<dbReference type="InterPro" id="IPR058678">
    <property type="entry name" value="ARM_PUB"/>
</dbReference>
<dbReference type="PANTHER" id="PTHR23315:SF129">
    <property type="entry name" value="ARM REPEAT SUPERFAMILY PROTEIN"/>
    <property type="match status" value="1"/>
</dbReference>
<dbReference type="Gene3D" id="1.25.10.10">
    <property type="entry name" value="Leucine-rich Repeat Variant"/>
    <property type="match status" value="2"/>
</dbReference>
<dbReference type="InterPro" id="IPR011989">
    <property type="entry name" value="ARM-like"/>
</dbReference>
<dbReference type="InterPro" id="IPR000225">
    <property type="entry name" value="Armadillo"/>
</dbReference>
<reference evidence="4" key="1">
    <citation type="journal article" date="2015" name="Nat. Genet.">
        <title>The pineapple genome and the evolution of CAM photosynthesis.</title>
        <authorList>
            <person name="Ming R."/>
            <person name="VanBuren R."/>
            <person name="Wai C.M."/>
            <person name="Tang H."/>
            <person name="Schatz M.C."/>
            <person name="Bowers J.E."/>
            <person name="Lyons E."/>
            <person name="Wang M.L."/>
            <person name="Chen J."/>
            <person name="Biggers E."/>
            <person name="Zhang J."/>
            <person name="Huang L."/>
            <person name="Zhang L."/>
            <person name="Miao W."/>
            <person name="Zhang J."/>
            <person name="Ye Z."/>
            <person name="Miao C."/>
            <person name="Lin Z."/>
            <person name="Wang H."/>
            <person name="Zhou H."/>
            <person name="Yim W.C."/>
            <person name="Priest H.D."/>
            <person name="Zheng C."/>
            <person name="Woodhouse M."/>
            <person name="Edger P.P."/>
            <person name="Guyot R."/>
            <person name="Guo H.B."/>
            <person name="Guo H."/>
            <person name="Zheng G."/>
            <person name="Singh R."/>
            <person name="Sharma A."/>
            <person name="Min X."/>
            <person name="Zheng Y."/>
            <person name="Lee H."/>
            <person name="Gurtowski J."/>
            <person name="Sedlazeck F.J."/>
            <person name="Harkess A."/>
            <person name="McKain M.R."/>
            <person name="Liao Z."/>
            <person name="Fang J."/>
            <person name="Liu J."/>
            <person name="Zhang X."/>
            <person name="Zhang Q."/>
            <person name="Hu W."/>
            <person name="Qin Y."/>
            <person name="Wang K."/>
            <person name="Chen L.Y."/>
            <person name="Shirley N."/>
            <person name="Lin Y.R."/>
            <person name="Liu L.Y."/>
            <person name="Hernandez A.G."/>
            <person name="Wright C.L."/>
            <person name="Bulone V."/>
            <person name="Tuskan G.A."/>
            <person name="Heath K."/>
            <person name="Zee F."/>
            <person name="Moore P.H."/>
            <person name="Sunkar R."/>
            <person name="Leebens-Mack J.H."/>
            <person name="Mockler T."/>
            <person name="Bennetzen J.L."/>
            <person name="Freeling M."/>
            <person name="Sankoff D."/>
            <person name="Paterson A.H."/>
            <person name="Zhu X."/>
            <person name="Yang X."/>
            <person name="Smith J.A."/>
            <person name="Cushman J.C."/>
            <person name="Paull R.E."/>
            <person name="Yu Q."/>
        </authorList>
    </citation>
    <scope>NUCLEOTIDE SEQUENCE [LARGE SCALE GENOMIC DNA]</scope>
    <source>
        <strain evidence="4">cv. F153</strain>
    </source>
</reference>
<feature type="repeat" description="ARM" evidence="2">
    <location>
        <begin position="199"/>
        <end position="241"/>
    </location>
</feature>
<dbReference type="InterPro" id="IPR016024">
    <property type="entry name" value="ARM-type_fold"/>
</dbReference>
<evidence type="ECO:0000259" key="3">
    <source>
        <dbReference type="Pfam" id="PF25598"/>
    </source>
</evidence>
<dbReference type="Proteomes" id="UP000515123">
    <property type="component" value="Linkage group 15"/>
</dbReference>
<reference evidence="5" key="2">
    <citation type="submission" date="2025-08" db="UniProtKB">
        <authorList>
            <consortium name="RefSeq"/>
        </authorList>
    </citation>
    <scope>IDENTIFICATION</scope>
    <source>
        <tissue evidence="5">Leaf</tissue>
    </source>
</reference>
<evidence type="ECO:0000256" key="1">
    <source>
        <dbReference type="ARBA" id="ARBA00022786"/>
    </source>
</evidence>
<keyword evidence="1" id="KW-0833">Ubl conjugation pathway</keyword>
<dbReference type="GeneID" id="109720873"/>
<name>A0A6P5GEI8_ANACO</name>
<accession>A0A6P5GEI8</accession>
<evidence type="ECO:0000313" key="5">
    <source>
        <dbReference type="RefSeq" id="XP_020103800.1"/>
    </source>
</evidence>
<dbReference type="SUPFAM" id="SSF48371">
    <property type="entry name" value="ARM repeat"/>
    <property type="match status" value="1"/>
</dbReference>
<dbReference type="FunFam" id="1.25.10.10:FF:000322">
    <property type="entry name" value="U-box domain-containing protein 4"/>
    <property type="match status" value="1"/>
</dbReference>
<gene>
    <name evidence="5" type="primary">LOC109720873</name>
</gene>
<dbReference type="Pfam" id="PF25598">
    <property type="entry name" value="ARM_PUB"/>
    <property type="match status" value="1"/>
</dbReference>
<dbReference type="AlphaFoldDB" id="A0A6P5GEI8"/>
<evidence type="ECO:0000313" key="4">
    <source>
        <dbReference type="Proteomes" id="UP000515123"/>
    </source>
</evidence>
<sequence>MVSLTDTQISASQSQSPCASSVRIQRLLGRSMRTVRSNLFKNAPVRALDPPEPSGAVSEELTDSFVDVRLRELAAAGPSSAAGKAARDLLELSGEFSDYSSFSSDISGELERLAGAAPRSDGEFAAASALLLRRPELEEPPRSEALDWYPVERLEPVVRACVERLRASEPAEARREAAARLRLLAKHRSELRELIGASGAIPALVELLRSTDPAAQEGAATALLNLSLAEANKAAIAAAGAIKPLVYVLRTGTAAAKQNAACALLSLSTVEEHRGTIGACGAIPPLVSLLVRGTTRGKKDALAALYKLCAARRNKERAVSAGAVAPLVAMVAEQQGGTAEKAMVVLGSLAAIADGRDAIVDAGGIPALVEAIEDGPPRGKEFAVVALLQLCADSPRNRALLVREGAIPPLVALSQSGSARAKHKAEVLLGYLREPRHDGGAAAALGLAR</sequence>
<dbReference type="SMART" id="SM00185">
    <property type="entry name" value="ARM"/>
    <property type="match status" value="5"/>
</dbReference>
<organism evidence="4 5">
    <name type="scientific">Ananas comosus</name>
    <name type="common">Pineapple</name>
    <name type="synonym">Ananas ananas</name>
    <dbReference type="NCBI Taxonomy" id="4615"/>
    <lineage>
        <taxon>Eukaryota</taxon>
        <taxon>Viridiplantae</taxon>
        <taxon>Streptophyta</taxon>
        <taxon>Embryophyta</taxon>
        <taxon>Tracheophyta</taxon>
        <taxon>Spermatophyta</taxon>
        <taxon>Magnoliopsida</taxon>
        <taxon>Liliopsida</taxon>
        <taxon>Poales</taxon>
        <taxon>Bromeliaceae</taxon>
        <taxon>Bromelioideae</taxon>
        <taxon>Ananas</taxon>
    </lineage>
</organism>
<proteinExistence type="predicted"/>
<evidence type="ECO:0000256" key="2">
    <source>
        <dbReference type="PROSITE-ProRule" id="PRU00259"/>
    </source>
</evidence>
<protein>
    <submittedName>
        <fullName evidence="5">U-box domain-containing protein 4</fullName>
    </submittedName>
</protein>
<dbReference type="PROSITE" id="PS50176">
    <property type="entry name" value="ARM_REPEAT"/>
    <property type="match status" value="1"/>
</dbReference>
<dbReference type="PANTHER" id="PTHR23315">
    <property type="entry name" value="U BOX DOMAIN-CONTAINING"/>
    <property type="match status" value="1"/>
</dbReference>
<dbReference type="RefSeq" id="XP_020103800.1">
    <property type="nucleotide sequence ID" value="XM_020248211.1"/>
</dbReference>
<keyword evidence="4" id="KW-1185">Reference proteome</keyword>